<sequence>MYAQRKTTDRVLNVSKYGFQEIKLLGERYNLGLNQGEVEFCCHYGRSCKVITISQSMLTKMKRFIENDPYLSQATGIFEVVMNNYIFKVCDIIENEENIQKETYAKRLDFLYVNLNKEHVIDNIKTDKITSNVQVPTLLRDLEYAYAYGVDIIINPSVKENVFAIVGEAKEQKDSKILIQKSDYESLQKVPKVVKTISTDLVEINAWKDKMFEDVNVVKITKNEEEYAEFENSEESEVFLIAGKSNDEYNVFGKVKKSAKFDCIDVTETQAPVKYNWNIEKPSNLSNIKFYDLSFVVSCATPKVTNKNLAHISVFNIRQSVKTKDLPMLNILDEIPTIQYQQMKKRLVNAPFKLLIEEIVTRTAHLPKYNDLINQLTELYNANDNYTNNKRPLSDFGDSDDEDDLVIEACNKKIKLEKL</sequence>
<evidence type="ECO:0000313" key="2">
    <source>
        <dbReference type="Proteomes" id="UP000830962"/>
    </source>
</evidence>
<reference evidence="1" key="1">
    <citation type="journal article" date="2021" name="Viruses">
        <title>Identification and Full Characterisation of Two Novel Crustacean Infecting Members of the Family Nudiviridae Provides Support for Two Subfamilies.</title>
        <authorList>
            <person name="Bateman K.S."/>
            <person name="Kerr R."/>
            <person name="Stentiford G.D."/>
            <person name="Bean T.P."/>
            <person name="Hooper C."/>
            <person name="Van Eynde B."/>
            <person name="Delbare D."/>
            <person name="Bojko J."/>
            <person name="Christiaens O."/>
            <person name="Taning C.N.T."/>
            <person name="Smagghe G."/>
            <person name="van Oers M.M."/>
            <person name="van Aerle R."/>
        </authorList>
    </citation>
    <scope>NUCLEOTIDE SEQUENCE</scope>
    <source>
        <strain evidence="1">AN2</strain>
    </source>
</reference>
<organism evidence="1 2">
    <name type="scientific">Carcinus maenas nudivirus</name>
    <dbReference type="NCBI Taxonomy" id="2880837"/>
    <lineage>
        <taxon>Viruses</taxon>
        <taxon>Viruses incertae sedis</taxon>
        <taxon>Naldaviricetes</taxon>
        <taxon>Lefavirales</taxon>
        <taxon>Nudiviridae</taxon>
        <taxon>Gammanudivirus</taxon>
        <taxon>Gammanudivirus cameanadis</taxon>
    </lineage>
</organism>
<accession>A0AAE8Y0G9</accession>
<keyword evidence="2" id="KW-1185">Reference proteome</keyword>
<gene>
    <name evidence="1" type="ORF">CmNV_078</name>
</gene>
<name>A0AAE8Y0G9_9VIRU</name>
<dbReference type="EMBL" id="MZ311578">
    <property type="protein sequence ID" value="UBZ25669.1"/>
    <property type="molecule type" value="Genomic_DNA"/>
</dbReference>
<dbReference type="Proteomes" id="UP000830962">
    <property type="component" value="Segment"/>
</dbReference>
<evidence type="ECO:0000313" key="1">
    <source>
        <dbReference type="EMBL" id="UBZ25669.1"/>
    </source>
</evidence>
<protein>
    <submittedName>
        <fullName evidence="1">Uncharacterized protein</fullName>
    </submittedName>
</protein>
<proteinExistence type="predicted"/>